<gene>
    <name evidence="2" type="ORF">An16g03730</name>
</gene>
<feature type="region of interest" description="Disordered" evidence="1">
    <location>
        <begin position="90"/>
        <end position="113"/>
    </location>
</feature>
<protein>
    <submittedName>
        <fullName evidence="2">Uncharacterized protein</fullName>
    </submittedName>
</protein>
<evidence type="ECO:0000256" key="1">
    <source>
        <dbReference type="SAM" id="MobiDB-lite"/>
    </source>
</evidence>
<evidence type="ECO:0000313" key="2">
    <source>
        <dbReference type="RefSeq" id="XP_059604762.1"/>
    </source>
</evidence>
<dbReference type="GeneID" id="84593382"/>
<dbReference type="RefSeq" id="XP_059604762.1">
    <property type="nucleotide sequence ID" value="XM_059745059.1"/>
</dbReference>
<accession>A0AAJ8E2N1</accession>
<feature type="compositionally biased region" description="Basic and acidic residues" evidence="1">
    <location>
        <begin position="14"/>
        <end position="32"/>
    </location>
</feature>
<reference evidence="2" key="1">
    <citation type="submission" date="2025-02" db="EMBL/GenBank/DDBJ databases">
        <authorList>
            <consortium name="NCBI Genome Project"/>
        </authorList>
    </citation>
    <scope>NUCLEOTIDE SEQUENCE</scope>
</reference>
<reference evidence="2" key="2">
    <citation type="submission" date="2025-08" db="UniProtKB">
        <authorList>
            <consortium name="RefSeq"/>
        </authorList>
    </citation>
    <scope>IDENTIFICATION</scope>
</reference>
<feature type="compositionally biased region" description="Basic and acidic residues" evidence="1">
    <location>
        <begin position="90"/>
        <end position="99"/>
    </location>
</feature>
<dbReference type="VEuPathDB" id="FungiDB:An16g03730"/>
<sequence length="274" mass="30899">MGCWWEQGPVSNRDSSKNGGETKELIARGRQDKTKLKKNSRNGLWKKRLGTAIKLAGKMGRGEMERGLFGRTQTVTGRTVWQEVLRDSKVGFGNDEPKQPRRNTHGLSHRAGDSRHSQWLPALCQPVAAFLPVVTAIRLAFRTIFPGASRRQKFYWMKHVDGPGKLYMVRVDPNPQPTAPARPPPSPFVKSFAPKKISRPAYSYATVLRIRAEQALEWMIPTHYYSCSFCVLVFHPPPTALPALILIQRARTLTSLQEESSQPVIQECDNGLLR</sequence>
<feature type="region of interest" description="Disordered" evidence="1">
    <location>
        <begin position="1"/>
        <end position="32"/>
    </location>
</feature>
<organism evidence="2">
    <name type="scientific">Aspergillus niger</name>
    <dbReference type="NCBI Taxonomy" id="5061"/>
    <lineage>
        <taxon>Eukaryota</taxon>
        <taxon>Fungi</taxon>
        <taxon>Dikarya</taxon>
        <taxon>Ascomycota</taxon>
        <taxon>Pezizomycotina</taxon>
        <taxon>Eurotiomycetes</taxon>
        <taxon>Eurotiomycetidae</taxon>
        <taxon>Eurotiales</taxon>
        <taxon>Aspergillaceae</taxon>
        <taxon>Aspergillus</taxon>
        <taxon>Aspergillus subgen. Circumdati</taxon>
    </lineage>
</organism>
<dbReference type="KEGG" id="ang:An16g03730"/>
<proteinExistence type="predicted"/>
<dbReference type="AlphaFoldDB" id="A0AAJ8E2N1"/>
<name>A0AAJ8E2N1_ASPNG</name>